<dbReference type="PANTHER" id="PTHR43201:SF5">
    <property type="entry name" value="MEDIUM-CHAIN ACYL-COA LIGASE ACSF2, MITOCHONDRIAL"/>
    <property type="match status" value="1"/>
</dbReference>
<proteinExistence type="inferred from homology"/>
<evidence type="ECO:0000256" key="1">
    <source>
        <dbReference type="ARBA" id="ARBA00006432"/>
    </source>
</evidence>
<reference evidence="5 6" key="1">
    <citation type="submission" date="2022-04" db="EMBL/GenBank/DDBJ databases">
        <title>Leucobacter sp. isolated from rhizosphere of onion.</title>
        <authorList>
            <person name="Won M."/>
            <person name="Lee C.-M."/>
            <person name="Woen H.-Y."/>
            <person name="Kwon S.-W."/>
        </authorList>
    </citation>
    <scope>NUCLEOTIDE SEQUENCE [LARGE SCALE GENOMIC DNA]</scope>
    <source>
        <strain evidence="5 6">H25R-14</strain>
    </source>
</reference>
<comment type="similarity">
    <text evidence="1">Belongs to the ATP-dependent AMP-binding enzyme family.</text>
</comment>
<dbReference type="Proteomes" id="UP000831775">
    <property type="component" value="Chromosome"/>
</dbReference>
<dbReference type="PROSITE" id="PS00455">
    <property type="entry name" value="AMP_BINDING"/>
    <property type="match status" value="1"/>
</dbReference>
<evidence type="ECO:0000259" key="4">
    <source>
        <dbReference type="Pfam" id="PF13193"/>
    </source>
</evidence>
<dbReference type="SUPFAM" id="SSF56801">
    <property type="entry name" value="Acetyl-CoA synthetase-like"/>
    <property type="match status" value="1"/>
</dbReference>
<dbReference type="InterPro" id="IPR045851">
    <property type="entry name" value="AMP-bd_C_sf"/>
</dbReference>
<evidence type="ECO:0000313" key="6">
    <source>
        <dbReference type="Proteomes" id="UP000831775"/>
    </source>
</evidence>
<evidence type="ECO:0000256" key="2">
    <source>
        <dbReference type="ARBA" id="ARBA00022598"/>
    </source>
</evidence>
<dbReference type="Pfam" id="PF13193">
    <property type="entry name" value="AMP-binding_C"/>
    <property type="match status" value="1"/>
</dbReference>
<gene>
    <name evidence="5" type="ORF">MUN76_09175</name>
</gene>
<name>A0ABY4FSI3_9MICO</name>
<keyword evidence="6" id="KW-1185">Reference proteome</keyword>
<organism evidence="5 6">
    <name type="scientific">Leucobacter rhizosphaerae</name>
    <dbReference type="NCBI Taxonomy" id="2932245"/>
    <lineage>
        <taxon>Bacteria</taxon>
        <taxon>Bacillati</taxon>
        <taxon>Actinomycetota</taxon>
        <taxon>Actinomycetes</taxon>
        <taxon>Micrococcales</taxon>
        <taxon>Microbacteriaceae</taxon>
        <taxon>Leucobacter</taxon>
    </lineage>
</organism>
<sequence length="554" mass="59578">MIAPTRQESPSFRAADAQRWTIPERFRDAVARDPDRAFVIDETRRLSLAELATEAARWQQRLSDRGIRVGSLVAVQLPNWWETLAVVYAAWGLGATVNLLTPIYRDRDLQVLFEMLPPDAVVAPDEHRGTDHATMIRDVLRRGSIAAPVLAVRAAGDHVGAGADIGAEDLEPVTAADYRGVAADPDEVCMLMYTSGTTGRPKGVLHTHRSLLVEAQSIADTFSLAGERVFMPSPVTHVTGLLYGMIMPVLTDGGVVLLDRWSPETALQQIEADGCTITVAATPFLRGLADAYAQTGTPSALRHFLCGGAEIPAALIEEAERTMGTEISRTYGSTEFPTLCTVHPGAAPEIRHRTDGTPIGEARARIAGGAAVGTGELEVLGPEMFAGYLDPSDNTDAFTADGWFRTGDLATLDANGAVTIVGRVKDLIIRGGENISAKEVEDLLLQFEEVRDAAVVGYPDDVMGERVCAVVVSDDAELRLERVLRGLTELGVARQKVPEALLLVEDLPRTASGKVQKFALRARVRAALDAGAIETRIPTQRAAARVDPSPRTTE</sequence>
<evidence type="ECO:0000259" key="3">
    <source>
        <dbReference type="Pfam" id="PF00501"/>
    </source>
</evidence>
<dbReference type="Gene3D" id="3.40.50.12780">
    <property type="entry name" value="N-terminal domain of ligase-like"/>
    <property type="match status" value="1"/>
</dbReference>
<dbReference type="InterPro" id="IPR025110">
    <property type="entry name" value="AMP-bd_C"/>
</dbReference>
<feature type="domain" description="AMP-binding enzyme C-terminal" evidence="4">
    <location>
        <begin position="439"/>
        <end position="514"/>
    </location>
</feature>
<dbReference type="Gene3D" id="3.30.300.30">
    <property type="match status" value="1"/>
</dbReference>
<dbReference type="EMBL" id="CP095043">
    <property type="protein sequence ID" value="UOQ59228.1"/>
    <property type="molecule type" value="Genomic_DNA"/>
</dbReference>
<dbReference type="PANTHER" id="PTHR43201">
    <property type="entry name" value="ACYL-COA SYNTHETASE"/>
    <property type="match status" value="1"/>
</dbReference>
<dbReference type="InterPro" id="IPR042099">
    <property type="entry name" value="ANL_N_sf"/>
</dbReference>
<dbReference type="InterPro" id="IPR000873">
    <property type="entry name" value="AMP-dep_synth/lig_dom"/>
</dbReference>
<dbReference type="Pfam" id="PF00501">
    <property type="entry name" value="AMP-binding"/>
    <property type="match status" value="1"/>
</dbReference>
<evidence type="ECO:0000313" key="5">
    <source>
        <dbReference type="EMBL" id="UOQ59228.1"/>
    </source>
</evidence>
<accession>A0ABY4FSI3</accession>
<dbReference type="RefSeq" id="WP_244684124.1">
    <property type="nucleotide sequence ID" value="NZ_CP095043.1"/>
</dbReference>
<protein>
    <submittedName>
        <fullName evidence="5">AMP-binding protein</fullName>
    </submittedName>
</protein>
<dbReference type="InterPro" id="IPR020845">
    <property type="entry name" value="AMP-binding_CS"/>
</dbReference>
<keyword evidence="2" id="KW-0436">Ligase</keyword>
<feature type="domain" description="AMP-dependent synthetase/ligase" evidence="3">
    <location>
        <begin position="26"/>
        <end position="389"/>
    </location>
</feature>